<name>A0ABT0X7L1_9ACTN</name>
<proteinExistence type="predicted"/>
<comment type="caution">
    <text evidence="2">The sequence shown here is derived from an EMBL/GenBank/DDBJ whole genome shotgun (WGS) entry which is preliminary data.</text>
</comment>
<sequence>MSPSGTGLHVTTVSLGRAHHICAVWRVRRPMGPPDVSCAFPSALLLPRRGAEQEWAVECALTALCTSGPASGPACVDLDTGTDGIKVSSVRAGLCTPELRELARTSTGEGQEGWAALAAEQPGAFRARAGSDYRMARHAAVVSVASPPLDAFQGGEPTGLAGSVPSHHRTVPVPGCPPDGRRHRLHLVHERQETVLRDYARLLLHTETTRTPMVRRSHS</sequence>
<feature type="region of interest" description="Disordered" evidence="1">
    <location>
        <begin position="153"/>
        <end position="180"/>
    </location>
</feature>
<protein>
    <submittedName>
        <fullName evidence="2">Uncharacterized protein</fullName>
    </submittedName>
</protein>
<evidence type="ECO:0000256" key="1">
    <source>
        <dbReference type="SAM" id="MobiDB-lite"/>
    </source>
</evidence>
<dbReference type="Proteomes" id="UP001167160">
    <property type="component" value="Unassembled WGS sequence"/>
</dbReference>
<keyword evidence="3" id="KW-1185">Reference proteome</keyword>
<dbReference type="RefSeq" id="WP_251415195.1">
    <property type="nucleotide sequence ID" value="NZ_JAMQGM010000029.1"/>
</dbReference>
<dbReference type="EMBL" id="JAMQGM010000029">
    <property type="protein sequence ID" value="MCM2578517.1"/>
    <property type="molecule type" value="Genomic_DNA"/>
</dbReference>
<accession>A0ABT0X7L1</accession>
<gene>
    <name evidence="2" type="ORF">M1E25_14315</name>
</gene>
<reference evidence="2" key="1">
    <citation type="journal article" date="2023" name="Int. J. Syst. Evol. Microbiol.">
        <title>Streptomyces meridianus sp. nov. isolated from brackish water of the Tagus estuary in Alcochete, Portugal.</title>
        <authorList>
            <person name="Santos J.D.N."/>
            <person name="Klimek D."/>
            <person name="Calusinska M."/>
            <person name="Lobo Da Cunha A."/>
            <person name="Catita J."/>
            <person name="Goncalves H."/>
            <person name="Gonzalez I."/>
            <person name="Reyes F."/>
            <person name="Lage O.M."/>
        </authorList>
    </citation>
    <scope>NUCLEOTIDE SEQUENCE</scope>
    <source>
        <strain evidence="2">MTZ3.1</strain>
    </source>
</reference>
<evidence type="ECO:0000313" key="2">
    <source>
        <dbReference type="EMBL" id="MCM2578517.1"/>
    </source>
</evidence>
<evidence type="ECO:0000313" key="3">
    <source>
        <dbReference type="Proteomes" id="UP001167160"/>
    </source>
</evidence>
<organism evidence="2 3">
    <name type="scientific">Streptomyces meridianus</name>
    <dbReference type="NCBI Taxonomy" id="2938945"/>
    <lineage>
        <taxon>Bacteria</taxon>
        <taxon>Bacillati</taxon>
        <taxon>Actinomycetota</taxon>
        <taxon>Actinomycetes</taxon>
        <taxon>Kitasatosporales</taxon>
        <taxon>Streptomycetaceae</taxon>
        <taxon>Streptomyces</taxon>
    </lineage>
</organism>